<dbReference type="Pfam" id="PF16483">
    <property type="entry name" value="Glyco_hydro_64"/>
    <property type="match status" value="1"/>
</dbReference>
<evidence type="ECO:0000256" key="1">
    <source>
        <dbReference type="SAM" id="SignalP"/>
    </source>
</evidence>
<protein>
    <recommendedName>
        <fullName evidence="2">GH64 domain-containing protein</fullName>
    </recommendedName>
</protein>
<accession>A0AA39GCK5</accession>
<dbReference type="AlphaFoldDB" id="A0AA39GCK5"/>
<dbReference type="InterPro" id="IPR037398">
    <property type="entry name" value="Glyco_hydro_64_fam"/>
</dbReference>
<keyword evidence="4" id="KW-1185">Reference proteome</keyword>
<dbReference type="EMBL" id="JAPDFR010000007">
    <property type="protein sequence ID" value="KAK0384825.1"/>
    <property type="molecule type" value="Genomic_DNA"/>
</dbReference>
<dbReference type="PANTHER" id="PTHR38165:SF1">
    <property type="entry name" value="GLUCANASE B"/>
    <property type="match status" value="1"/>
</dbReference>
<feature type="signal peptide" evidence="1">
    <location>
        <begin position="1"/>
        <end position="16"/>
    </location>
</feature>
<dbReference type="PROSITE" id="PS52006">
    <property type="entry name" value="GH64"/>
    <property type="match status" value="1"/>
</dbReference>
<dbReference type="PANTHER" id="PTHR38165">
    <property type="match status" value="1"/>
</dbReference>
<dbReference type="InterPro" id="IPR042517">
    <property type="entry name" value="Glyco_hydro_64_N_2"/>
</dbReference>
<proteinExistence type="predicted"/>
<name>A0AA39GCK5_SARSR</name>
<dbReference type="InterPro" id="IPR037176">
    <property type="entry name" value="Osmotin/thaumatin-like_sf"/>
</dbReference>
<dbReference type="Proteomes" id="UP001175261">
    <property type="component" value="Unassembled WGS sequence"/>
</dbReference>
<dbReference type="Gene3D" id="3.30.920.50">
    <property type="entry name" value="Beta-1,3-glucanase, C-terminal domain"/>
    <property type="match status" value="1"/>
</dbReference>
<evidence type="ECO:0000313" key="3">
    <source>
        <dbReference type="EMBL" id="KAK0384825.1"/>
    </source>
</evidence>
<dbReference type="Gene3D" id="2.60.110.10">
    <property type="entry name" value="Thaumatin"/>
    <property type="match status" value="1"/>
</dbReference>
<evidence type="ECO:0000259" key="2">
    <source>
        <dbReference type="PROSITE" id="PS52006"/>
    </source>
</evidence>
<gene>
    <name evidence="3" type="ORF">NLU13_7303</name>
</gene>
<reference evidence="3" key="1">
    <citation type="submission" date="2022-10" db="EMBL/GenBank/DDBJ databases">
        <title>Determination and structural analysis of whole genome sequence of Sarocladium strictum F4-1.</title>
        <authorList>
            <person name="Hu L."/>
            <person name="Jiang Y."/>
        </authorList>
    </citation>
    <scope>NUCLEOTIDE SEQUENCE</scope>
    <source>
        <strain evidence="3">F4-1</strain>
    </source>
</reference>
<keyword evidence="1" id="KW-0732">Signal</keyword>
<organism evidence="3 4">
    <name type="scientific">Sarocladium strictum</name>
    <name type="common">Black bundle disease fungus</name>
    <name type="synonym">Acremonium strictum</name>
    <dbReference type="NCBI Taxonomy" id="5046"/>
    <lineage>
        <taxon>Eukaryota</taxon>
        <taxon>Fungi</taxon>
        <taxon>Dikarya</taxon>
        <taxon>Ascomycota</taxon>
        <taxon>Pezizomycotina</taxon>
        <taxon>Sordariomycetes</taxon>
        <taxon>Hypocreomycetidae</taxon>
        <taxon>Hypocreales</taxon>
        <taxon>Sarocladiaceae</taxon>
        <taxon>Sarocladium</taxon>
    </lineage>
</organism>
<feature type="chain" id="PRO_5041268695" description="GH64 domain-containing protein" evidence="1">
    <location>
        <begin position="17"/>
        <end position="443"/>
    </location>
</feature>
<dbReference type="InterPro" id="IPR032477">
    <property type="entry name" value="Glyco_hydro_64"/>
</dbReference>
<comment type="caution">
    <text evidence="3">The sequence shown here is derived from an EMBL/GenBank/DDBJ whole genome shotgun (WGS) entry which is preliminary data.</text>
</comment>
<feature type="domain" description="GH64" evidence="2">
    <location>
        <begin position="64"/>
        <end position="426"/>
    </location>
</feature>
<sequence length="443" mass="47203">MKFLVALAGLISLASAAPKPGKHGFTTARPGGIKDIIISEDNTVNSTYVGDETIIVRPPQTRLAPDAAIEIVNNFGGGPVNMYITALDDQDRRLFVAADGSLVYPSSGGSTTPVPITENIAHPLPGPGETYRTVVPLSVKGGRAYFAEGQLPFFMVFAGDGRDSLVEPDIKNPADPSAGVNYGFGEFTQEPSGTVWSNISFVDFVGLILSMVLRSTDGTEQTVVGLPGGSVPSICAALAAQTAADGRPWQSLCVDRGDGVPFRVLSPESYTAVDPAGFAGYYEGYVDEVWERYRSEDLVINTQSAAGEVACRVNGDVMECAGSNKSYQKPTTEDIWGCNSGPFVVEGSDNDVHRPIVPRLCAAFYRSTLLLPGGNRQPDLGPENYYTVDPTSHYGRILHEHHVDGKGYTFSYDDVHPDGSPDTAGLIKSDTPEVLRFIVGGLA</sequence>
<evidence type="ECO:0000313" key="4">
    <source>
        <dbReference type="Proteomes" id="UP001175261"/>
    </source>
</evidence>